<dbReference type="PROSITE" id="PS50234">
    <property type="entry name" value="VWFA"/>
    <property type="match status" value="1"/>
</dbReference>
<accession>A0ABP8NB44</accession>
<evidence type="ECO:0000313" key="5">
    <source>
        <dbReference type="Proteomes" id="UP001500840"/>
    </source>
</evidence>
<dbReference type="InterPro" id="IPR002035">
    <property type="entry name" value="VWF_A"/>
</dbReference>
<dbReference type="Pfam" id="PF13768">
    <property type="entry name" value="VWA_3"/>
    <property type="match status" value="1"/>
</dbReference>
<protein>
    <recommendedName>
        <fullName evidence="3">VWFA domain-containing protein</fullName>
    </recommendedName>
</protein>
<feature type="region of interest" description="Disordered" evidence="1">
    <location>
        <begin position="160"/>
        <end position="187"/>
    </location>
</feature>
<dbReference type="PANTHER" id="PTHR45737:SF6">
    <property type="entry name" value="VON WILLEBRAND FACTOR A DOMAIN-CONTAINING PROTEIN 5A"/>
    <property type="match status" value="1"/>
</dbReference>
<feature type="region of interest" description="Disordered" evidence="1">
    <location>
        <begin position="1"/>
        <end position="23"/>
    </location>
</feature>
<keyword evidence="5" id="KW-1185">Reference proteome</keyword>
<feature type="compositionally biased region" description="Polar residues" evidence="1">
    <location>
        <begin position="160"/>
        <end position="170"/>
    </location>
</feature>
<name>A0ABP8NB44_9BACT</name>
<evidence type="ECO:0000313" key="4">
    <source>
        <dbReference type="EMBL" id="GAA4462322.1"/>
    </source>
</evidence>
<comment type="caution">
    <text evidence="4">The sequence shown here is derived from an EMBL/GenBank/DDBJ whole genome shotgun (WGS) entry which is preliminary data.</text>
</comment>
<reference evidence="5" key="1">
    <citation type="journal article" date="2019" name="Int. J. Syst. Evol. Microbiol.">
        <title>The Global Catalogue of Microorganisms (GCM) 10K type strain sequencing project: providing services to taxonomists for standard genome sequencing and annotation.</title>
        <authorList>
            <consortium name="The Broad Institute Genomics Platform"/>
            <consortium name="The Broad Institute Genome Sequencing Center for Infectious Disease"/>
            <person name="Wu L."/>
            <person name="Ma J."/>
        </authorList>
    </citation>
    <scope>NUCLEOTIDE SEQUENCE [LARGE SCALE GENOMIC DNA]</scope>
    <source>
        <strain evidence="5">JCM 17759</strain>
    </source>
</reference>
<keyword evidence="2" id="KW-0472">Membrane</keyword>
<keyword evidence="2" id="KW-1133">Transmembrane helix</keyword>
<evidence type="ECO:0000256" key="2">
    <source>
        <dbReference type="SAM" id="Phobius"/>
    </source>
</evidence>
<feature type="domain" description="VWFA" evidence="3">
    <location>
        <begin position="201"/>
        <end position="390"/>
    </location>
</feature>
<dbReference type="RefSeq" id="WP_345325871.1">
    <property type="nucleotide sequence ID" value="NZ_BAABGA010000060.1"/>
</dbReference>
<sequence length="390" mass="41825">MNAAGSPPQSSDDILASSSESSRNGPCFVAVPVQTQALVSPNPRPRRYKSFLASTLVHLVLLLALALTIAAPAEVETLVLKTRLDNRSPHVPLTRIEPLPETPLEVLELRESKVDVDLSPKINDVELPNVSSASSLPAAVAWPMKLPTLRLIPITSQAAVADSQHGSQGEAQGDSGAEADTGTGEAPGGAGYFGIPINGGKIMFVADASGSMQRALGLTRTEDKLAEARRIGLDAKDQKLFMRDPRELGYPSRWQKLTNELTASLESLNPGVEFGIVFFGSNLDTFAAGLQIATPENKQRGIHWVQQYRPAGGTDPFPAVAQALSMQPDEIFVLTDGEFAPKAADRISELNSTRTSKARIHAIAMGDTKTTDALQRLAKENDGEFVFVRR</sequence>
<dbReference type="PANTHER" id="PTHR45737">
    <property type="entry name" value="VON WILLEBRAND FACTOR A DOMAIN-CONTAINING PROTEIN 5A"/>
    <property type="match status" value="1"/>
</dbReference>
<evidence type="ECO:0000259" key="3">
    <source>
        <dbReference type="PROSITE" id="PS50234"/>
    </source>
</evidence>
<dbReference type="SUPFAM" id="SSF53300">
    <property type="entry name" value="vWA-like"/>
    <property type="match status" value="1"/>
</dbReference>
<evidence type="ECO:0000256" key="1">
    <source>
        <dbReference type="SAM" id="MobiDB-lite"/>
    </source>
</evidence>
<feature type="compositionally biased region" description="Low complexity" evidence="1">
    <location>
        <begin position="10"/>
        <end position="22"/>
    </location>
</feature>
<organism evidence="4 5">
    <name type="scientific">Novipirellula rosea</name>
    <dbReference type="NCBI Taxonomy" id="1031540"/>
    <lineage>
        <taxon>Bacteria</taxon>
        <taxon>Pseudomonadati</taxon>
        <taxon>Planctomycetota</taxon>
        <taxon>Planctomycetia</taxon>
        <taxon>Pirellulales</taxon>
        <taxon>Pirellulaceae</taxon>
        <taxon>Novipirellula</taxon>
    </lineage>
</organism>
<keyword evidence="2" id="KW-0812">Transmembrane</keyword>
<dbReference type="Gene3D" id="3.40.50.410">
    <property type="entry name" value="von Willebrand factor, type A domain"/>
    <property type="match status" value="1"/>
</dbReference>
<dbReference type="Proteomes" id="UP001500840">
    <property type="component" value="Unassembled WGS sequence"/>
</dbReference>
<dbReference type="EMBL" id="BAABGA010000060">
    <property type="protein sequence ID" value="GAA4462322.1"/>
    <property type="molecule type" value="Genomic_DNA"/>
</dbReference>
<dbReference type="InterPro" id="IPR036465">
    <property type="entry name" value="vWFA_dom_sf"/>
</dbReference>
<gene>
    <name evidence="4" type="ORF">GCM10023156_46080</name>
</gene>
<feature type="transmembrane region" description="Helical" evidence="2">
    <location>
        <begin position="51"/>
        <end position="73"/>
    </location>
</feature>
<proteinExistence type="predicted"/>